<dbReference type="EnsemblPlants" id="OPUNC02G30990.1">
    <property type="protein sequence ID" value="OPUNC02G30990.1"/>
    <property type="gene ID" value="OPUNC02G30990"/>
</dbReference>
<protein>
    <submittedName>
        <fullName evidence="1">Uncharacterized protein</fullName>
    </submittedName>
</protein>
<organism evidence="1">
    <name type="scientific">Oryza punctata</name>
    <name type="common">Red rice</name>
    <dbReference type="NCBI Taxonomy" id="4537"/>
    <lineage>
        <taxon>Eukaryota</taxon>
        <taxon>Viridiplantae</taxon>
        <taxon>Streptophyta</taxon>
        <taxon>Embryophyta</taxon>
        <taxon>Tracheophyta</taxon>
        <taxon>Spermatophyta</taxon>
        <taxon>Magnoliopsida</taxon>
        <taxon>Liliopsida</taxon>
        <taxon>Poales</taxon>
        <taxon>Poaceae</taxon>
        <taxon>BOP clade</taxon>
        <taxon>Oryzoideae</taxon>
        <taxon>Oryzeae</taxon>
        <taxon>Oryzinae</taxon>
        <taxon>Oryza</taxon>
    </lineage>
</organism>
<sequence length="182" mass="19788">MCNQEVDDVHQWLPSEILRDINIVDKRAAEGHSLTIVEDLAARLTSILVGSTVEKTQCCVVALAPLVRSANSYGQHFFAPPPMKVWSFISNDEKLVPVAPPRFAPVMWPPQLVLATDTLPPPLEKWSGAGGTVVFLPQARAYNNRTTSVAMGTTGLPSLMSIVVGNTCQASSGGTRRRRPPW</sequence>
<dbReference type="eggNOG" id="ENOG502R7GG">
    <property type="taxonomic scope" value="Eukaryota"/>
</dbReference>
<reference evidence="1" key="2">
    <citation type="submission" date="2018-05" db="EMBL/GenBank/DDBJ databases">
        <title>OpunRS2 (Oryza punctata Reference Sequence Version 2).</title>
        <authorList>
            <person name="Zhang J."/>
            <person name="Kudrna D."/>
            <person name="Lee S."/>
            <person name="Talag J."/>
            <person name="Welchert J."/>
            <person name="Wing R.A."/>
        </authorList>
    </citation>
    <scope>NUCLEOTIDE SEQUENCE [LARGE SCALE GENOMIC DNA]</scope>
</reference>
<dbReference type="Gramene" id="OPUNC02G30990.1">
    <property type="protein sequence ID" value="OPUNC02G30990.1"/>
    <property type="gene ID" value="OPUNC02G30990"/>
</dbReference>
<evidence type="ECO:0000313" key="2">
    <source>
        <dbReference type="Proteomes" id="UP000026962"/>
    </source>
</evidence>
<accession>A0A0E0K5K7</accession>
<proteinExistence type="predicted"/>
<reference evidence="1" key="1">
    <citation type="submission" date="2015-04" db="UniProtKB">
        <authorList>
            <consortium name="EnsemblPlants"/>
        </authorList>
    </citation>
    <scope>IDENTIFICATION</scope>
</reference>
<dbReference type="Proteomes" id="UP000026962">
    <property type="component" value="Chromosome 2"/>
</dbReference>
<evidence type="ECO:0000313" key="1">
    <source>
        <dbReference type="EnsemblPlants" id="OPUNC02G30990.1"/>
    </source>
</evidence>
<name>A0A0E0K5K7_ORYPU</name>
<dbReference type="AlphaFoldDB" id="A0A0E0K5K7"/>
<dbReference type="HOGENOM" id="CLU_101953_0_0_1"/>
<keyword evidence="2" id="KW-1185">Reference proteome</keyword>